<dbReference type="Gene3D" id="3.40.50.1820">
    <property type="entry name" value="alpha/beta hydrolase"/>
    <property type="match status" value="1"/>
</dbReference>
<comment type="caution">
    <text evidence="2">The sequence shown here is derived from an EMBL/GenBank/DDBJ whole genome shotgun (WGS) entry which is preliminary data.</text>
</comment>
<keyword evidence="3" id="KW-1185">Reference proteome</keyword>
<dbReference type="Pfam" id="PF01738">
    <property type="entry name" value="DLH"/>
    <property type="match status" value="1"/>
</dbReference>
<dbReference type="SUPFAM" id="SSF53474">
    <property type="entry name" value="alpha/beta-Hydrolases"/>
    <property type="match status" value="1"/>
</dbReference>
<dbReference type="InterPro" id="IPR002925">
    <property type="entry name" value="Dienelactn_hydro"/>
</dbReference>
<name>A0ABN0V2G9_9ACTN</name>
<dbReference type="Proteomes" id="UP001501867">
    <property type="component" value="Unassembled WGS sequence"/>
</dbReference>
<evidence type="ECO:0000313" key="2">
    <source>
        <dbReference type="EMBL" id="GAA0272195.1"/>
    </source>
</evidence>
<dbReference type="EMBL" id="BAAABV010000006">
    <property type="protein sequence ID" value="GAA0272195.1"/>
    <property type="molecule type" value="Genomic_DNA"/>
</dbReference>
<evidence type="ECO:0000313" key="3">
    <source>
        <dbReference type="Proteomes" id="UP001501867"/>
    </source>
</evidence>
<gene>
    <name evidence="2" type="ORF">GCM10010302_07240</name>
</gene>
<accession>A0ABN0V2G9</accession>
<dbReference type="InterPro" id="IPR029058">
    <property type="entry name" value="AB_hydrolase_fold"/>
</dbReference>
<evidence type="ECO:0000259" key="1">
    <source>
        <dbReference type="Pfam" id="PF01738"/>
    </source>
</evidence>
<organism evidence="2 3">
    <name type="scientific">Streptomyces polychromogenes</name>
    <dbReference type="NCBI Taxonomy" id="67342"/>
    <lineage>
        <taxon>Bacteria</taxon>
        <taxon>Bacillati</taxon>
        <taxon>Actinomycetota</taxon>
        <taxon>Actinomycetes</taxon>
        <taxon>Kitasatosporales</taxon>
        <taxon>Streptomycetaceae</taxon>
        <taxon>Streptomyces</taxon>
    </lineage>
</organism>
<reference evidence="2 3" key="1">
    <citation type="journal article" date="2019" name="Int. J. Syst. Evol. Microbiol.">
        <title>The Global Catalogue of Microorganisms (GCM) 10K type strain sequencing project: providing services to taxonomists for standard genome sequencing and annotation.</title>
        <authorList>
            <consortium name="The Broad Institute Genomics Platform"/>
            <consortium name="The Broad Institute Genome Sequencing Center for Infectious Disease"/>
            <person name="Wu L."/>
            <person name="Ma J."/>
        </authorList>
    </citation>
    <scope>NUCLEOTIDE SEQUENCE [LARGE SCALE GENOMIC DNA]</scope>
    <source>
        <strain evidence="2 3">JCM 4505</strain>
    </source>
</reference>
<protein>
    <recommendedName>
        <fullName evidence="1">Dienelactone hydrolase domain-containing protein</fullName>
    </recommendedName>
</protein>
<proteinExistence type="predicted"/>
<sequence>MSETPDFVDAPFILPVEPVTPERIGIIDLYLPEGATGPSPAVVFVCGGPLPAELPWNRPRDWPVYRGYGSLLAAHGTAAAPLQLPLNTYADFPRAAEALAEAIETLRADPRIDADRIGIWFFCGGGPLISPWLREAPAWLRALAATYPVLGSRPGKELLPEFEPARALAEAGALPPIVLTTVGLEDPLIAGTEARFIAVAEEHGAPVEVVDVPDGYHGFDFMEPTEQSREAVLKALHSVLDALK</sequence>
<dbReference type="RefSeq" id="WP_344152191.1">
    <property type="nucleotide sequence ID" value="NZ_BAAABV010000006.1"/>
</dbReference>
<feature type="domain" description="Dienelactone hydrolase" evidence="1">
    <location>
        <begin position="97"/>
        <end position="243"/>
    </location>
</feature>